<dbReference type="Proteomes" id="UP000663879">
    <property type="component" value="Unassembled WGS sequence"/>
</dbReference>
<accession>A0A813UMD8</accession>
<dbReference type="AlphaFoldDB" id="A0A813UMD8"/>
<name>A0A813UMD8_9BILA</name>
<keyword evidence="2" id="KW-1185">Reference proteome</keyword>
<protein>
    <submittedName>
        <fullName evidence="1">Uncharacterized protein</fullName>
    </submittedName>
</protein>
<evidence type="ECO:0000313" key="2">
    <source>
        <dbReference type="Proteomes" id="UP000663879"/>
    </source>
</evidence>
<dbReference type="EMBL" id="CAJNOC010001000">
    <property type="protein sequence ID" value="CAF0825400.1"/>
    <property type="molecule type" value="Genomic_DNA"/>
</dbReference>
<evidence type="ECO:0000313" key="1">
    <source>
        <dbReference type="EMBL" id="CAF0825400.1"/>
    </source>
</evidence>
<organism evidence="1 2">
    <name type="scientific">Brachionus calyciflorus</name>
    <dbReference type="NCBI Taxonomy" id="104777"/>
    <lineage>
        <taxon>Eukaryota</taxon>
        <taxon>Metazoa</taxon>
        <taxon>Spiralia</taxon>
        <taxon>Gnathifera</taxon>
        <taxon>Rotifera</taxon>
        <taxon>Eurotatoria</taxon>
        <taxon>Monogononta</taxon>
        <taxon>Pseudotrocha</taxon>
        <taxon>Ploima</taxon>
        <taxon>Brachionidae</taxon>
        <taxon>Brachionus</taxon>
    </lineage>
</organism>
<sequence>MISETFYLENTLMREVVIYSKRLSKNRIININEPGFPKLSEVYIKALNFGIYQMKQCIPYTITHLNQEADYVCELFYEFQEIILVKIKSRFSSQTVHNTWIRYSSISSMDPIQDWYYCDRDDLRDNDSSLIENDNESKSDSE</sequence>
<gene>
    <name evidence="1" type="ORF">OXX778_LOCUS7689</name>
</gene>
<reference evidence="1" key="1">
    <citation type="submission" date="2021-02" db="EMBL/GenBank/DDBJ databases">
        <authorList>
            <person name="Nowell W R."/>
        </authorList>
    </citation>
    <scope>NUCLEOTIDE SEQUENCE</scope>
    <source>
        <strain evidence="1">Ploen Becks lab</strain>
    </source>
</reference>
<dbReference type="OrthoDB" id="10046738at2759"/>
<comment type="caution">
    <text evidence="1">The sequence shown here is derived from an EMBL/GenBank/DDBJ whole genome shotgun (WGS) entry which is preliminary data.</text>
</comment>
<proteinExistence type="predicted"/>